<dbReference type="RefSeq" id="WP_263362048.1">
    <property type="nucleotide sequence ID" value="NZ_OX336425.1"/>
</dbReference>
<evidence type="ECO:0000313" key="2">
    <source>
        <dbReference type="EMBL" id="CAI2765610.1"/>
    </source>
</evidence>
<keyword evidence="1" id="KW-0732">Signal</keyword>
<gene>
    <name evidence="2" type="ORF">TRV642_0562</name>
</gene>
<proteinExistence type="predicted"/>
<evidence type="ECO:0000313" key="3">
    <source>
        <dbReference type="Proteomes" id="UP001152749"/>
    </source>
</evidence>
<organism evidence="2 3">
    <name type="scientific">Flavobacterium collinsii</name>
    <dbReference type="NCBI Taxonomy" id="1114861"/>
    <lineage>
        <taxon>Bacteria</taxon>
        <taxon>Pseudomonadati</taxon>
        <taxon>Bacteroidota</taxon>
        <taxon>Flavobacteriia</taxon>
        <taxon>Flavobacteriales</taxon>
        <taxon>Flavobacteriaceae</taxon>
        <taxon>Flavobacterium</taxon>
    </lineage>
</organism>
<sequence>MLKKLLVLTFFIWFSGLQAQEAISSYKTKKIIASRDTIHLEEVSINSGFFQLFNTKNEPLDSSFYKVDFKKGTLLLNEKLATTADTLIVNYLKYPDFLTREYTLYKSNQVVSNDIGSEKLYKIDNAVVKKVTPFDGLNTSGSITRGLTVGNNQNTVLNSNLDLQITGKISDKISLRASLQDSNIPLQDGGYSQKLDQFDNIFMELFTDDWNIRAGDVFLENRKTQFLNFNKKVQGLSASFNFGTEESKTNIFASVAFVKGQYAKSTFTGQEGNQGPYKLKGQNGELYVLVISGSERVYVNGVLLKRGENNDYVIDYNAGEITFTSLFTITSEMRINVEYQYSERNYNRLVTYAGGTHQNKNWSFGGYLYSENDMKNQPLQQNLSTAQVQVLSHAGDDPNLMKAPSAYEDTYADNKILYKKKLVNSVEIYEYSKDVSTVLYNVKFSLVGNNTGNYIIQNNNSVERIYEYVPPVNGVLQGNYEPIVNLIAPIKLQVATFLGKYNPDEKTLVDFEIAISNNDKNLFSKIDDANNDGIAIKTNIKKRLFTRDWTLDAFANYQFVQEDFRSVERLYNIEFNRDWNLNETLLGNQSMLITGLNFNLFTKKETSNIGLFTYQFEKLDYSESYSGSRHTTTALFKLQHWTIENQGSFLNSDATNSTSKFIRNQTRTKYHFGKNWVGASMQLENNQQRNKITNQFSALSQRFSEYGAFIGRGDSTKVFVEIGYLQRRNDSLQNGFLQHVNNSQTYFLKSKLIQNRKTDLAVYASYRKLDFTDAARKNEPSLNSRILYNDRFFNQLLQIGTTYETSSGTIAQQEFTYIEVPTGQGVYTWNDYNGNGIQELEEFEIAAFPDQARYIRIFLPNRVYIKTNQNRFSQSVALNPLQWQNETGFKKLLSYFYNQTSFIMDRKVKSQGERLELNPFYSSEENILGLNSSFRNSLYYNRGKQKHSVTYTYLVNKGKNLLSIGSQNVQNNSHQLQYTHLYQKSWLFNFFTKTIKTDLVSEDFVEKNYAITGYQMAPKVSYLFSKNTSLDFFFEFQNKENQIGNFETLVQNRLGTSFSFAGEKKVTLNGEFSFYQNKFTGNEFSSVGFQMLEGLQAGQNLVWKFLLQKNITQFLDVNLNYQGRKSETGSVVHTGNIQLRAYF</sequence>
<feature type="signal peptide" evidence="1">
    <location>
        <begin position="1"/>
        <end position="19"/>
    </location>
</feature>
<dbReference type="Proteomes" id="UP001152749">
    <property type="component" value="Chromosome"/>
</dbReference>
<dbReference type="KEGG" id="fcs:TRV642_0562"/>
<dbReference type="EMBL" id="OX336425">
    <property type="protein sequence ID" value="CAI2765610.1"/>
    <property type="molecule type" value="Genomic_DNA"/>
</dbReference>
<reference evidence="2" key="1">
    <citation type="submission" date="2022-09" db="EMBL/GenBank/DDBJ databases">
        <authorList>
            <person name="Duchaud E."/>
        </authorList>
    </citation>
    <scope>NUCLEOTIDE SEQUENCE</scope>
    <source>
        <strain evidence="2">TRV642</strain>
    </source>
</reference>
<protein>
    <recommendedName>
        <fullName evidence="4">Outer membrane protein beta-barrel domain-containing protein</fullName>
    </recommendedName>
</protein>
<name>A0A9W4TEB3_9FLAO</name>
<feature type="chain" id="PRO_5040935874" description="Outer membrane protein beta-barrel domain-containing protein" evidence="1">
    <location>
        <begin position="20"/>
        <end position="1143"/>
    </location>
</feature>
<evidence type="ECO:0008006" key="4">
    <source>
        <dbReference type="Google" id="ProtNLM"/>
    </source>
</evidence>
<evidence type="ECO:0000256" key="1">
    <source>
        <dbReference type="SAM" id="SignalP"/>
    </source>
</evidence>
<accession>A0A9W4TEB3</accession>
<dbReference type="AlphaFoldDB" id="A0A9W4TEB3"/>